<dbReference type="HOGENOM" id="CLU_1721235_0_0_11"/>
<dbReference type="KEGG" id="sna:Snas_3805"/>
<keyword evidence="4" id="KW-1185">Reference proteome</keyword>
<feature type="transmembrane region" description="Helical" evidence="2">
    <location>
        <begin position="63"/>
        <end position="82"/>
    </location>
</feature>
<evidence type="ECO:0000256" key="2">
    <source>
        <dbReference type="SAM" id="Phobius"/>
    </source>
</evidence>
<proteinExistence type="predicted"/>
<evidence type="ECO:0000313" key="4">
    <source>
        <dbReference type="Proteomes" id="UP000000844"/>
    </source>
</evidence>
<feature type="compositionally biased region" description="Basic and acidic residues" evidence="1">
    <location>
        <begin position="1"/>
        <end position="10"/>
    </location>
</feature>
<gene>
    <name evidence="3" type="ordered locus">Snas_3805</name>
</gene>
<accession>D3PYM8</accession>
<dbReference type="EMBL" id="CP001778">
    <property type="protein sequence ID" value="ADD43461.1"/>
    <property type="molecule type" value="Genomic_DNA"/>
</dbReference>
<dbReference type="AlphaFoldDB" id="D3PYM8"/>
<organism evidence="3 4">
    <name type="scientific">Stackebrandtia nassauensis (strain DSM 44728 / CIP 108903 / NRRL B-16338 / NBRC 102104 / LLR-40K-21)</name>
    <dbReference type="NCBI Taxonomy" id="446470"/>
    <lineage>
        <taxon>Bacteria</taxon>
        <taxon>Bacillati</taxon>
        <taxon>Actinomycetota</taxon>
        <taxon>Actinomycetes</taxon>
        <taxon>Glycomycetales</taxon>
        <taxon>Glycomycetaceae</taxon>
        <taxon>Stackebrandtia</taxon>
    </lineage>
</organism>
<dbReference type="Proteomes" id="UP000000844">
    <property type="component" value="Chromosome"/>
</dbReference>
<feature type="compositionally biased region" description="Basic and acidic residues" evidence="1">
    <location>
        <begin position="17"/>
        <end position="30"/>
    </location>
</feature>
<reference evidence="3 4" key="1">
    <citation type="journal article" date="2009" name="Stand. Genomic Sci.">
        <title>Complete genome sequence of Stackebrandtia nassauensis type strain (LLR-40K-21).</title>
        <authorList>
            <person name="Munk C."/>
            <person name="Lapidus A."/>
            <person name="Copeland A."/>
            <person name="Jando M."/>
            <person name="Mayilraj S."/>
            <person name="Glavina Del Rio T."/>
            <person name="Nolan M."/>
            <person name="Chen F."/>
            <person name="Lucas S."/>
            <person name="Tice H."/>
            <person name="Cheng J.F."/>
            <person name="Han C."/>
            <person name="Detter J.C."/>
            <person name="Bruce D."/>
            <person name="Goodwin L."/>
            <person name="Chain P."/>
            <person name="Pitluck S."/>
            <person name="Goker M."/>
            <person name="Ovchinikova G."/>
            <person name="Pati A."/>
            <person name="Ivanova N."/>
            <person name="Mavromatis K."/>
            <person name="Chen A."/>
            <person name="Palaniappan K."/>
            <person name="Land M."/>
            <person name="Hauser L."/>
            <person name="Chang Y.J."/>
            <person name="Jeffries C.D."/>
            <person name="Bristow J."/>
            <person name="Eisen J.A."/>
            <person name="Markowitz V."/>
            <person name="Hugenholtz P."/>
            <person name="Kyrpides N.C."/>
            <person name="Klenk H.P."/>
        </authorList>
    </citation>
    <scope>NUCLEOTIDE SEQUENCE [LARGE SCALE GENOMIC DNA]</scope>
    <source>
        <strain evidence="4">DSM 44728 / CIP 108903 / NRRL B-16338 / NBRC 102104 / LLR-40K-21</strain>
    </source>
</reference>
<keyword evidence="2" id="KW-0472">Membrane</keyword>
<name>D3PYM8_STANL</name>
<evidence type="ECO:0000256" key="1">
    <source>
        <dbReference type="SAM" id="MobiDB-lite"/>
    </source>
</evidence>
<keyword evidence="2" id="KW-0812">Transmembrane</keyword>
<evidence type="ECO:0000313" key="3">
    <source>
        <dbReference type="EMBL" id="ADD43461.1"/>
    </source>
</evidence>
<keyword evidence="2" id="KW-1133">Transmembrane helix</keyword>
<sequence>MANDYGDHVSPDPADENNGRPEPDHDDEQALARHRAAVEADLSKANETLDRVRREMPYRKALWGYRLYYIGILSSVGSLIAGCVGENSAPMVVIPIALPLGILGYVYGYFQLRREYHAYMSAASAEVWHSRRDRKNLWQSSIFRDAFMGRLR</sequence>
<protein>
    <recommendedName>
        <fullName evidence="5">Transmembrane protein</fullName>
    </recommendedName>
</protein>
<feature type="transmembrane region" description="Helical" evidence="2">
    <location>
        <begin position="88"/>
        <end position="110"/>
    </location>
</feature>
<evidence type="ECO:0008006" key="5">
    <source>
        <dbReference type="Google" id="ProtNLM"/>
    </source>
</evidence>
<feature type="region of interest" description="Disordered" evidence="1">
    <location>
        <begin position="1"/>
        <end position="30"/>
    </location>
</feature>
<dbReference type="STRING" id="446470.Snas_3805"/>